<dbReference type="SUPFAM" id="SSF55874">
    <property type="entry name" value="ATPase domain of HSP90 chaperone/DNA topoisomerase II/histidine kinase"/>
    <property type="match status" value="1"/>
</dbReference>
<protein>
    <recommendedName>
        <fullName evidence="1">Protein NO VEIN C-terminal domain-containing protein</fullName>
    </recommendedName>
</protein>
<dbReference type="STRING" id="684065.SAMN05421738_107158"/>
<proteinExistence type="predicted"/>
<evidence type="ECO:0000313" key="3">
    <source>
        <dbReference type="Proteomes" id="UP000199149"/>
    </source>
</evidence>
<dbReference type="NCBIfam" id="NF047352">
    <property type="entry name" value="P_loop_sacsin"/>
    <property type="match status" value="1"/>
</dbReference>
<accession>A0A1I4WT07</accession>
<evidence type="ECO:0000313" key="2">
    <source>
        <dbReference type="EMBL" id="SFN16617.1"/>
    </source>
</evidence>
<dbReference type="RefSeq" id="WP_092908210.1">
    <property type="nucleotide sequence ID" value="NZ_FOUZ01000007.1"/>
</dbReference>
<dbReference type="InterPro" id="IPR036890">
    <property type="entry name" value="HATPase_C_sf"/>
</dbReference>
<gene>
    <name evidence="2" type="ORF">SAMN05421738_107158</name>
</gene>
<dbReference type="EMBL" id="FOUZ01000007">
    <property type="protein sequence ID" value="SFN16617.1"/>
    <property type="molecule type" value="Genomic_DNA"/>
</dbReference>
<keyword evidence="3" id="KW-1185">Reference proteome</keyword>
<reference evidence="3" key="1">
    <citation type="submission" date="2016-10" db="EMBL/GenBank/DDBJ databases">
        <authorList>
            <person name="Varghese N."/>
            <person name="Submissions S."/>
        </authorList>
    </citation>
    <scope>NUCLEOTIDE SEQUENCE [LARGE SCALE GENOMIC DNA]</scope>
    <source>
        <strain evidence="3">XJ109</strain>
    </source>
</reference>
<name>A0A1I4WT07_9FLAO</name>
<dbReference type="Proteomes" id="UP000199149">
    <property type="component" value="Unassembled WGS sequence"/>
</dbReference>
<evidence type="ECO:0000259" key="1">
    <source>
        <dbReference type="Pfam" id="PF13020"/>
    </source>
</evidence>
<feature type="domain" description="Protein NO VEIN C-terminal" evidence="1">
    <location>
        <begin position="1240"/>
        <end position="1286"/>
    </location>
</feature>
<organism evidence="2 3">
    <name type="scientific">Algoriella xinjiangensis</name>
    <dbReference type="NCBI Taxonomy" id="684065"/>
    <lineage>
        <taxon>Bacteria</taxon>
        <taxon>Pseudomonadati</taxon>
        <taxon>Bacteroidota</taxon>
        <taxon>Flavobacteriia</taxon>
        <taxon>Flavobacteriales</taxon>
        <taxon>Weeksellaceae</taxon>
        <taxon>Algoriella</taxon>
    </lineage>
</organism>
<sequence>MLKEVLRKHYANYTNQSVENIKRDAKGLLHIISDYEGRVVFELLQNAFDRADKNIRICIKNGLLYVANDGTPFTYVLDFDYENGDNTIRGDFQSICSVYTSSKTVSSAIGNKGIGFKSVFSIAKKQNPDEVYPTRSVDIFTKGQFIDAASKTSQMGAFRLYEMIRQAEVLTSIFNDADLKIQQEKIRNAQKEYPDTGIPGYYFPIEIDTQEAVVQDLFAQGYCTVIAIELEDSQIIGELIKQNLVQNGIHFEFIQLKHQNKPFQVSIALDEEHLMTKEVKLNNPNLIHCTINDEKLIQLAQNAGIDVETINIGLYLRADDKGKLYNYLPTDVASPFPFVDFHADFRTTLNRKNINWDGAVGEYNKALLQACIELLFTLWKPEDLQLNTTYINNCSKDNKEKWHFNFLKSNFKINSETAKIISLIFNIDSWNYRPLVNWIGANTKVFFENKDKAQQIYEEFYKVLIDFSRCIASDYYQKKHSKVEHLFSQLKESFNKNAVIYLPEIISKEHVEVFFEKDKKNISTLLDLKFTTVEIDDSYEGKILKRALNIKDASDINEYLRFFRQTNLSGVVQIDAISEQQQIELLQNVYSFYIRKQERDSTFCERYANVLDVESREKNSLKNQARFSISTLFLKVKGEKYKPAQLCCIEDIDEEFRKTLNLPDDFFSFLGVSPIPFIKVYDQRIYVQLDNGIDYIPGVVSKNIENDRIDKNIVLNCFIHLKDKTPVHPALINDNHSDIFSSIKNIRHKELRPVLELLQVKKYDSFSQEYFFVLKEYLEKVLRISAHYDSLRVFYASTFQLFCKNNVWLIFTDEGLKFTTTVNFSIFKTKMDIENAINQKFENFLYYEADKGLYDERLVEKVIELEEYFEYNDNSIPDITTDFFKELIIRIPYLLCEITNDNQSDRNYLDYDYNILETIATSKVFKVDSIKVVRKSKVFEYNYITTFFIKNNQVFITDDSNKNKSKVLSYLLFNTYRFSEKIEILLYNRSIEDLFNEYNNIEINILKKKYDISYQSKRELFIAKIVAKFPEVDISEDHWNFETSNSIQALKNVEKFDSFRSFFVELKYSEDFKDYDFGLDIIYSSNEIEDLKVEISQQPIKNEELDFLYHKLSKNLESKNIVFSSQSDNIIKSSNRSIKKKVIKNIAFDSSSSEELETIGSNGEHEVLNYFVNKYYQLDTGDRKVVLNSIFELIKGVVDDIKYYEELKDELLINLSSNDTLKTLIPYLYITNKYKYSYFDLVGFEGVDACFVEVKTTSSNRRDFYISQAEIDCALKNENYQIVRVNSEEIIFLGNPIEKFKDQLNGFQNSQYKLTFTKYKIEII</sequence>
<dbReference type="InterPro" id="IPR024975">
    <property type="entry name" value="NOV_C"/>
</dbReference>
<dbReference type="OrthoDB" id="1062081at2"/>
<dbReference type="Pfam" id="PF13020">
    <property type="entry name" value="NOV_C"/>
    <property type="match status" value="1"/>
</dbReference>